<dbReference type="SUPFAM" id="SSF52833">
    <property type="entry name" value="Thioredoxin-like"/>
    <property type="match status" value="1"/>
</dbReference>
<protein>
    <recommendedName>
        <fullName evidence="6 7">Thioredoxin</fullName>
    </recommendedName>
</protein>
<dbReference type="InterPro" id="IPR013766">
    <property type="entry name" value="Thioredoxin_domain"/>
</dbReference>
<dbReference type="PANTHER" id="PTHR45663:SF11">
    <property type="entry name" value="GEO12009P1"/>
    <property type="match status" value="1"/>
</dbReference>
<evidence type="ECO:0000256" key="1">
    <source>
        <dbReference type="ARBA" id="ARBA00008987"/>
    </source>
</evidence>
<evidence type="ECO:0000256" key="5">
    <source>
        <dbReference type="ARBA" id="ARBA00023284"/>
    </source>
</evidence>
<dbReference type="GO" id="GO:0045454">
    <property type="term" value="P:cell redox homeostasis"/>
    <property type="evidence" value="ECO:0007669"/>
    <property type="project" value="TreeGrafter"/>
</dbReference>
<keyword evidence="3" id="KW-0249">Electron transport</keyword>
<feature type="disulfide bond" description="Redox-active" evidence="8">
    <location>
        <begin position="28"/>
        <end position="31"/>
    </location>
</feature>
<evidence type="ECO:0000256" key="6">
    <source>
        <dbReference type="NCBIfam" id="TIGR01068"/>
    </source>
</evidence>
<evidence type="ECO:0000256" key="8">
    <source>
        <dbReference type="PIRSR" id="PIRSR000077-4"/>
    </source>
</evidence>
<sequence length="102" mass="11922">MIEYQGQEYQEVIGQQGLVVVQYYATWCGPCKMLKPVLDALSTEMQEIKFYRLDIDLYRTQAIEAGIRSVPTVVLYKDGEEVDRQSGYQPKERISAWMDQYK</sequence>
<dbReference type="GO" id="GO:0005829">
    <property type="term" value="C:cytosol"/>
    <property type="evidence" value="ECO:0007669"/>
    <property type="project" value="TreeGrafter"/>
</dbReference>
<dbReference type="RefSeq" id="WP_282838417.1">
    <property type="nucleotide sequence ID" value="NZ_JASCXW010000001.1"/>
</dbReference>
<evidence type="ECO:0000313" key="10">
    <source>
        <dbReference type="EMBL" id="MDI6452028.1"/>
    </source>
</evidence>
<comment type="caution">
    <text evidence="10">The sequence shown here is derived from an EMBL/GenBank/DDBJ whole genome shotgun (WGS) entry which is preliminary data.</text>
</comment>
<evidence type="ECO:0000256" key="2">
    <source>
        <dbReference type="ARBA" id="ARBA00022448"/>
    </source>
</evidence>
<dbReference type="GO" id="GO:0015035">
    <property type="term" value="F:protein-disulfide reductase activity"/>
    <property type="evidence" value="ECO:0007669"/>
    <property type="project" value="UniProtKB-UniRule"/>
</dbReference>
<dbReference type="PROSITE" id="PS51352">
    <property type="entry name" value="THIOREDOXIN_2"/>
    <property type="match status" value="1"/>
</dbReference>
<comment type="similarity">
    <text evidence="1 7">Belongs to the thioredoxin family.</text>
</comment>
<dbReference type="PANTHER" id="PTHR45663">
    <property type="entry name" value="GEO12009P1"/>
    <property type="match status" value="1"/>
</dbReference>
<keyword evidence="4 8" id="KW-1015">Disulfide bond</keyword>
<name>A0AAW6U7I6_9MOLU</name>
<dbReference type="PIRSF" id="PIRSF000077">
    <property type="entry name" value="Thioredoxin"/>
    <property type="match status" value="1"/>
</dbReference>
<reference evidence="10" key="1">
    <citation type="submission" date="2023-05" db="EMBL/GenBank/DDBJ databases">
        <title>Mariniplasma microaerophilum sp. nov., a novel anaerobic mollicute isolated from terrestrial mud volcano, Taman Peninsula, Russia.</title>
        <authorList>
            <person name="Khomyakova M.A."/>
            <person name="Merkel A.Y."/>
            <person name="Slobodkin A.I."/>
        </authorList>
    </citation>
    <scope>NUCLEOTIDE SEQUENCE</scope>
    <source>
        <strain evidence="10">M4Ah</strain>
    </source>
</reference>
<dbReference type="CDD" id="cd02947">
    <property type="entry name" value="TRX_family"/>
    <property type="match status" value="1"/>
</dbReference>
<dbReference type="InterPro" id="IPR005746">
    <property type="entry name" value="Thioredoxin"/>
</dbReference>
<dbReference type="PROSITE" id="PS00194">
    <property type="entry name" value="THIOREDOXIN_1"/>
    <property type="match status" value="1"/>
</dbReference>
<dbReference type="Gene3D" id="3.40.30.10">
    <property type="entry name" value="Glutaredoxin"/>
    <property type="match status" value="1"/>
</dbReference>
<evidence type="ECO:0000256" key="4">
    <source>
        <dbReference type="ARBA" id="ARBA00023157"/>
    </source>
</evidence>
<gene>
    <name evidence="10" type="primary">trxA</name>
    <name evidence="10" type="ORF">QJ521_00500</name>
</gene>
<dbReference type="InterPro" id="IPR017937">
    <property type="entry name" value="Thioredoxin_CS"/>
</dbReference>
<dbReference type="AlphaFoldDB" id="A0AAW6U7I6"/>
<proteinExistence type="inferred from homology"/>
<evidence type="ECO:0000313" key="11">
    <source>
        <dbReference type="Proteomes" id="UP001431532"/>
    </source>
</evidence>
<keyword evidence="5 8" id="KW-0676">Redox-active center</keyword>
<dbReference type="Pfam" id="PF00085">
    <property type="entry name" value="Thioredoxin"/>
    <property type="match status" value="1"/>
</dbReference>
<accession>A0AAW6U7I6</accession>
<feature type="domain" description="Thioredoxin" evidence="9">
    <location>
        <begin position="1"/>
        <end position="102"/>
    </location>
</feature>
<dbReference type="EMBL" id="JASCXW010000001">
    <property type="protein sequence ID" value="MDI6452028.1"/>
    <property type="molecule type" value="Genomic_DNA"/>
</dbReference>
<dbReference type="InterPro" id="IPR036249">
    <property type="entry name" value="Thioredoxin-like_sf"/>
</dbReference>
<evidence type="ECO:0000256" key="7">
    <source>
        <dbReference type="PIRNR" id="PIRNR000077"/>
    </source>
</evidence>
<dbReference type="NCBIfam" id="TIGR01068">
    <property type="entry name" value="thioredoxin"/>
    <property type="match status" value="1"/>
</dbReference>
<keyword evidence="11" id="KW-1185">Reference proteome</keyword>
<evidence type="ECO:0000259" key="9">
    <source>
        <dbReference type="PROSITE" id="PS51352"/>
    </source>
</evidence>
<dbReference type="PRINTS" id="PR00421">
    <property type="entry name" value="THIOREDOXIN"/>
</dbReference>
<dbReference type="Proteomes" id="UP001431532">
    <property type="component" value="Unassembled WGS sequence"/>
</dbReference>
<organism evidence="10 11">
    <name type="scientific">Peloplasma aerotolerans</name>
    <dbReference type="NCBI Taxonomy" id="3044389"/>
    <lineage>
        <taxon>Bacteria</taxon>
        <taxon>Bacillati</taxon>
        <taxon>Mycoplasmatota</taxon>
        <taxon>Mollicutes</taxon>
        <taxon>Acholeplasmatales</taxon>
        <taxon>Acholeplasmataceae</taxon>
        <taxon>Peloplasma</taxon>
    </lineage>
</organism>
<evidence type="ECO:0000256" key="3">
    <source>
        <dbReference type="ARBA" id="ARBA00022982"/>
    </source>
</evidence>
<keyword evidence="2" id="KW-0813">Transport</keyword>